<feature type="compositionally biased region" description="Basic and acidic residues" evidence="1">
    <location>
        <begin position="241"/>
        <end position="258"/>
    </location>
</feature>
<feature type="region of interest" description="Disordered" evidence="1">
    <location>
        <begin position="193"/>
        <end position="268"/>
    </location>
</feature>
<gene>
    <name evidence="2" type="ORF">CDD80_5703</name>
</gene>
<dbReference type="Proteomes" id="UP000226431">
    <property type="component" value="Unassembled WGS sequence"/>
</dbReference>
<dbReference type="EMBL" id="NJES01000581">
    <property type="protein sequence ID" value="PHH70836.1"/>
    <property type="molecule type" value="Genomic_DNA"/>
</dbReference>
<accession>A0A2C5YSY3</accession>
<name>A0A2C5YSY3_9HYPO</name>
<feature type="compositionally biased region" description="Basic and acidic residues" evidence="1">
    <location>
        <begin position="193"/>
        <end position="210"/>
    </location>
</feature>
<evidence type="ECO:0000256" key="1">
    <source>
        <dbReference type="SAM" id="MobiDB-lite"/>
    </source>
</evidence>
<keyword evidence="3" id="KW-1185">Reference proteome</keyword>
<proteinExistence type="predicted"/>
<feature type="region of interest" description="Disordered" evidence="1">
    <location>
        <begin position="148"/>
        <end position="178"/>
    </location>
</feature>
<sequence>MSRPPSPVSSCPLRRLQVQVGPDTSVYQASQFVGGMTLTFDGQPSTATGRYCLTLFVRCAQRNMLSIRLSELLQHPQGPTDSVSVDRDALQLTIKVPSQQHEIRAAFEHGRDFSLSVCMLNRSGFTIGQVSNPPIDPFLKFSQENFINPHDGTGPTPRLTTETTHKPGGETPISHEAQDFRRLMPQRRHLPFAREDAIGASRVDKADRARVTSAPELHNSASAQAERSHERRAQTGARGRPPSDEPGTHGDTVQRRGADASSRPMITRKTPDYVQHTVLLADPMMLRQLSSLTSGLLEQFQADVSRGCDEGLCAQFYLERLQRHRREFWLSRLMAADAQETAVLAPNHAEV</sequence>
<protein>
    <submittedName>
        <fullName evidence="2">Uncharacterized protein</fullName>
    </submittedName>
</protein>
<evidence type="ECO:0000313" key="3">
    <source>
        <dbReference type="Proteomes" id="UP000226431"/>
    </source>
</evidence>
<dbReference type="OrthoDB" id="5142910at2759"/>
<comment type="caution">
    <text evidence="2">The sequence shown here is derived from an EMBL/GenBank/DDBJ whole genome shotgun (WGS) entry which is preliminary data.</text>
</comment>
<dbReference type="AlphaFoldDB" id="A0A2C5YSY3"/>
<feature type="compositionally biased region" description="Low complexity" evidence="1">
    <location>
        <begin position="152"/>
        <end position="162"/>
    </location>
</feature>
<reference evidence="2 3" key="1">
    <citation type="submission" date="2017-06" db="EMBL/GenBank/DDBJ databases">
        <title>Ant-infecting Ophiocordyceps genomes reveal a high diversity of potential behavioral manipulation genes and a possible major role for enterotoxins.</title>
        <authorList>
            <person name="De Bekker C."/>
            <person name="Evans H.C."/>
            <person name="Brachmann A."/>
            <person name="Hughes D.P."/>
        </authorList>
    </citation>
    <scope>NUCLEOTIDE SEQUENCE [LARGE SCALE GENOMIC DNA]</scope>
    <source>
        <strain evidence="2 3">Map16</strain>
    </source>
</reference>
<organism evidence="2 3">
    <name type="scientific">Ophiocordyceps camponoti-rufipedis</name>
    <dbReference type="NCBI Taxonomy" id="2004952"/>
    <lineage>
        <taxon>Eukaryota</taxon>
        <taxon>Fungi</taxon>
        <taxon>Dikarya</taxon>
        <taxon>Ascomycota</taxon>
        <taxon>Pezizomycotina</taxon>
        <taxon>Sordariomycetes</taxon>
        <taxon>Hypocreomycetidae</taxon>
        <taxon>Hypocreales</taxon>
        <taxon>Ophiocordycipitaceae</taxon>
        <taxon>Ophiocordyceps</taxon>
    </lineage>
</organism>
<evidence type="ECO:0000313" key="2">
    <source>
        <dbReference type="EMBL" id="PHH70836.1"/>
    </source>
</evidence>